<keyword evidence="4 7" id="KW-0949">S-adenosyl-L-methionine</keyword>
<organism evidence="9 10">
    <name type="scientific">Lacinutrix iliipiscaria</name>
    <dbReference type="NCBI Taxonomy" id="1230532"/>
    <lineage>
        <taxon>Bacteria</taxon>
        <taxon>Pseudomonadati</taxon>
        <taxon>Bacteroidota</taxon>
        <taxon>Flavobacteriia</taxon>
        <taxon>Flavobacteriales</taxon>
        <taxon>Flavobacteriaceae</taxon>
        <taxon>Lacinutrix</taxon>
    </lineage>
</organism>
<evidence type="ECO:0000313" key="9">
    <source>
        <dbReference type="EMBL" id="MFD2824075.1"/>
    </source>
</evidence>
<proteinExistence type="inferred from homology"/>
<evidence type="ECO:0000256" key="6">
    <source>
        <dbReference type="ARBA" id="ARBA00022884"/>
    </source>
</evidence>
<comment type="catalytic activity">
    <reaction evidence="7">
        <text>guanosine(18) in tRNA + S-adenosyl-L-methionine = 2'-O-methylguanosine(18) in tRNA + S-adenosyl-L-homocysteine + H(+)</text>
        <dbReference type="Rhea" id="RHEA:20077"/>
        <dbReference type="Rhea" id="RHEA-COMP:10190"/>
        <dbReference type="Rhea" id="RHEA-COMP:10192"/>
        <dbReference type="ChEBI" id="CHEBI:15378"/>
        <dbReference type="ChEBI" id="CHEBI:57856"/>
        <dbReference type="ChEBI" id="CHEBI:59789"/>
        <dbReference type="ChEBI" id="CHEBI:74269"/>
        <dbReference type="ChEBI" id="CHEBI:74445"/>
        <dbReference type="EC" id="2.1.1.34"/>
    </reaction>
</comment>
<comment type="caution">
    <text evidence="9">The sequence shown here is derived from an EMBL/GenBank/DDBJ whole genome shotgun (WGS) entry which is preliminary data.</text>
</comment>
<dbReference type="EMBL" id="JBHUOV010000005">
    <property type="protein sequence ID" value="MFD2824075.1"/>
    <property type="molecule type" value="Genomic_DNA"/>
</dbReference>
<keyword evidence="6 7" id="KW-0694">RNA-binding</keyword>
<dbReference type="GO" id="GO:0008168">
    <property type="term" value="F:methyltransferase activity"/>
    <property type="evidence" value="ECO:0007669"/>
    <property type="project" value="UniProtKB-KW"/>
</dbReference>
<keyword evidence="10" id="KW-1185">Reference proteome</keyword>
<dbReference type="InterPro" id="IPR033671">
    <property type="entry name" value="TrmH"/>
</dbReference>
<dbReference type="CDD" id="cd18092">
    <property type="entry name" value="SpoU-like_TrmH"/>
    <property type="match status" value="1"/>
</dbReference>
<comment type="similarity">
    <text evidence="7">Belongs to the class IV-like SAM-binding methyltransferase superfamily. RNA methyltransferase TrmH family.</text>
</comment>
<dbReference type="RefSeq" id="WP_183489903.1">
    <property type="nucleotide sequence ID" value="NZ_JBHUOV010000005.1"/>
</dbReference>
<protein>
    <recommendedName>
        <fullName evidence="7">tRNA (guanosine(18)-2'-O)-methyltransferase</fullName>
        <ecNumber evidence="7">2.1.1.34</ecNumber>
    </recommendedName>
    <alternativeName>
        <fullName evidence="7">tRNA [Gm18] methyltransferase</fullName>
    </alternativeName>
</protein>
<dbReference type="PANTHER" id="PTHR43453:SF1">
    <property type="entry name" value="TRNA_RRNA METHYLTRANSFERASE SPOU TYPE DOMAIN-CONTAINING PROTEIN"/>
    <property type="match status" value="1"/>
</dbReference>
<dbReference type="Pfam" id="PF00588">
    <property type="entry name" value="SpoU_methylase"/>
    <property type="match status" value="1"/>
</dbReference>
<reference evidence="10" key="1">
    <citation type="journal article" date="2019" name="Int. J. Syst. Evol. Microbiol.">
        <title>The Global Catalogue of Microorganisms (GCM) 10K type strain sequencing project: providing services to taxonomists for standard genome sequencing and annotation.</title>
        <authorList>
            <consortium name="The Broad Institute Genomics Platform"/>
            <consortium name="The Broad Institute Genome Sequencing Center for Infectious Disease"/>
            <person name="Wu L."/>
            <person name="Ma J."/>
        </authorList>
    </citation>
    <scope>NUCLEOTIDE SEQUENCE [LARGE SCALE GENOMIC DNA]</scope>
    <source>
        <strain evidence="10">KCTC 32141</strain>
    </source>
</reference>
<feature type="domain" description="tRNA/rRNA methyltransferase SpoU type" evidence="8">
    <location>
        <begin position="33"/>
        <end position="171"/>
    </location>
</feature>
<evidence type="ECO:0000256" key="4">
    <source>
        <dbReference type="ARBA" id="ARBA00022691"/>
    </source>
</evidence>
<dbReference type="EC" id="2.1.1.34" evidence="7"/>
<dbReference type="InterPro" id="IPR029028">
    <property type="entry name" value="Alpha/beta_knot_MTases"/>
</dbReference>
<dbReference type="HAMAP" id="MF_02060">
    <property type="entry name" value="tRNA_methyltr_TrmH"/>
    <property type="match status" value="1"/>
</dbReference>
<feature type="binding site" evidence="7">
    <location>
        <position position="152"/>
    </location>
    <ligand>
        <name>S-adenosyl-L-methionine</name>
        <dbReference type="ChEBI" id="CHEBI:59789"/>
    </ligand>
</feature>
<dbReference type="Proteomes" id="UP001597533">
    <property type="component" value="Unassembled WGS sequence"/>
</dbReference>
<comment type="function">
    <text evidence="7">Catalyzes the 2'-O methylation of guanosine at position 18 in tRNA.</text>
</comment>
<dbReference type="InterPro" id="IPR001537">
    <property type="entry name" value="SpoU_MeTrfase"/>
</dbReference>
<feature type="binding site" evidence="7">
    <location>
        <position position="109"/>
    </location>
    <ligand>
        <name>S-adenosyl-L-methionine</name>
        <dbReference type="ChEBI" id="CHEBI:59789"/>
    </ligand>
</feature>
<keyword evidence="3 7" id="KW-0808">Transferase</keyword>
<dbReference type="InterPro" id="IPR029026">
    <property type="entry name" value="tRNA_m1G_MTases_N"/>
</dbReference>
<keyword evidence="1 7" id="KW-0820">tRNA-binding</keyword>
<name>A0ABW5WQ40_9FLAO</name>
<evidence type="ECO:0000256" key="5">
    <source>
        <dbReference type="ARBA" id="ARBA00022694"/>
    </source>
</evidence>
<evidence type="ECO:0000256" key="1">
    <source>
        <dbReference type="ARBA" id="ARBA00022555"/>
    </source>
</evidence>
<dbReference type="GO" id="GO:0032259">
    <property type="term" value="P:methylation"/>
    <property type="evidence" value="ECO:0007669"/>
    <property type="project" value="UniProtKB-KW"/>
</dbReference>
<keyword evidence="5 7" id="KW-0819">tRNA processing</keyword>
<evidence type="ECO:0000313" key="10">
    <source>
        <dbReference type="Proteomes" id="UP001597533"/>
    </source>
</evidence>
<dbReference type="PANTHER" id="PTHR43453">
    <property type="entry name" value="RRNA METHYLASE-LIKE"/>
    <property type="match status" value="1"/>
</dbReference>
<comment type="caution">
    <text evidence="7">Lacks conserved residue(s) required for the propagation of feature annotation.</text>
</comment>
<evidence type="ECO:0000256" key="3">
    <source>
        <dbReference type="ARBA" id="ARBA00022679"/>
    </source>
</evidence>
<evidence type="ECO:0000256" key="2">
    <source>
        <dbReference type="ARBA" id="ARBA00022603"/>
    </source>
</evidence>
<evidence type="ECO:0000259" key="8">
    <source>
        <dbReference type="Pfam" id="PF00588"/>
    </source>
</evidence>
<sequence>MVDLQLLKYLENYLTESRKDRFHKVISQRTKHFTVATEDVYQLHNTSAVMRSCDVFGIQEVHIVEEVNTKSIDREIAMGAQKWVDLNRYHTVKDCLTKLKQKGYQIVATTPHTNDGLLHEFDVSKKSCFFFGRETEGLSQEVLDAADCYLKIPMVGFTESLNISVSAAIILQHVTTKLKLSNVNWQLSEEEQHEKRLDWIKKTIKSYDDIVTRFYSDK</sequence>
<accession>A0ABW5WQ40</accession>
<dbReference type="Gene3D" id="3.40.1280.10">
    <property type="match status" value="1"/>
</dbReference>
<gene>
    <name evidence="7" type="primary">trmH</name>
    <name evidence="9" type="ORF">ACFS5M_10355</name>
</gene>
<evidence type="ECO:0000256" key="7">
    <source>
        <dbReference type="HAMAP-Rule" id="MF_02060"/>
    </source>
</evidence>
<dbReference type="SUPFAM" id="SSF75217">
    <property type="entry name" value="alpha/beta knot"/>
    <property type="match status" value="1"/>
</dbReference>
<feature type="binding site" evidence="7">
    <location>
        <position position="161"/>
    </location>
    <ligand>
        <name>S-adenosyl-L-methionine</name>
        <dbReference type="ChEBI" id="CHEBI:59789"/>
    </ligand>
</feature>
<keyword evidence="2 7" id="KW-0489">Methyltransferase</keyword>